<feature type="region of interest" description="Disordered" evidence="1">
    <location>
        <begin position="1"/>
        <end position="64"/>
    </location>
</feature>
<dbReference type="EMBL" id="CP042906">
    <property type="protein sequence ID" value="QEX15337.1"/>
    <property type="molecule type" value="Genomic_DNA"/>
</dbReference>
<protein>
    <submittedName>
        <fullName evidence="2">Uncharacterized protein</fullName>
    </submittedName>
</protein>
<feature type="compositionally biased region" description="Basic and acidic residues" evidence="1">
    <location>
        <begin position="1"/>
        <end position="23"/>
    </location>
</feature>
<evidence type="ECO:0000256" key="1">
    <source>
        <dbReference type="SAM" id="MobiDB-lite"/>
    </source>
</evidence>
<dbReference type="Proteomes" id="UP000326202">
    <property type="component" value="Chromosome"/>
</dbReference>
<organism evidence="2 3">
    <name type="scientific">Hypericibacter terrae</name>
    <dbReference type="NCBI Taxonomy" id="2602015"/>
    <lineage>
        <taxon>Bacteria</taxon>
        <taxon>Pseudomonadati</taxon>
        <taxon>Pseudomonadota</taxon>
        <taxon>Alphaproteobacteria</taxon>
        <taxon>Rhodospirillales</taxon>
        <taxon>Dongiaceae</taxon>
        <taxon>Hypericibacter</taxon>
    </lineage>
</organism>
<dbReference type="AlphaFoldDB" id="A0A5J6ME95"/>
<reference evidence="2 3" key="1">
    <citation type="submission" date="2019-08" db="EMBL/GenBank/DDBJ databases">
        <title>Hyperibacter terrae gen. nov., sp. nov. and Hyperibacter viscosus sp. nov., two new members in the family Rhodospirillaceae isolated from the rhizosphere of Hypericum perforatum.</title>
        <authorList>
            <person name="Noviana Z."/>
        </authorList>
    </citation>
    <scope>NUCLEOTIDE SEQUENCE [LARGE SCALE GENOMIC DNA]</scope>
    <source>
        <strain evidence="2 3">R5913</strain>
    </source>
</reference>
<accession>A0A5J6ME95</accession>
<evidence type="ECO:0000313" key="2">
    <source>
        <dbReference type="EMBL" id="QEX15337.1"/>
    </source>
</evidence>
<sequence>MAGDARRHPPDAGKRLRNLRETAHAPGFAPPDPFEVARPIGSDPNSPATNPDRRRFRAAAPAGI</sequence>
<proteinExistence type="predicted"/>
<gene>
    <name evidence="2" type="ORF">FRZ44_06200</name>
</gene>
<evidence type="ECO:0000313" key="3">
    <source>
        <dbReference type="Proteomes" id="UP000326202"/>
    </source>
</evidence>
<dbReference type="KEGG" id="htq:FRZ44_06200"/>
<name>A0A5J6ME95_9PROT</name>
<keyword evidence="3" id="KW-1185">Reference proteome</keyword>